<keyword evidence="2" id="KW-0645">Protease</keyword>
<organism evidence="4 5">
    <name type="scientific">Zea mays</name>
    <name type="common">Maize</name>
    <dbReference type="NCBI Taxonomy" id="4577"/>
    <lineage>
        <taxon>Eukaryota</taxon>
        <taxon>Viridiplantae</taxon>
        <taxon>Streptophyta</taxon>
        <taxon>Embryophyta</taxon>
        <taxon>Tracheophyta</taxon>
        <taxon>Spermatophyta</taxon>
        <taxon>Magnoliopsida</taxon>
        <taxon>Liliopsida</taxon>
        <taxon>Poales</taxon>
        <taxon>Poaceae</taxon>
        <taxon>PACMAD clade</taxon>
        <taxon>Panicoideae</taxon>
        <taxon>Andropogonodae</taxon>
        <taxon>Andropogoneae</taxon>
        <taxon>Tripsacinae</taxon>
        <taxon>Zea</taxon>
    </lineage>
</organism>
<accession>A0A3L6D621</accession>
<evidence type="ECO:0000313" key="5">
    <source>
        <dbReference type="Proteomes" id="UP000251960"/>
    </source>
</evidence>
<dbReference type="InterPro" id="IPR001563">
    <property type="entry name" value="Peptidase_S10"/>
</dbReference>
<dbReference type="PROSITE" id="PS00131">
    <property type="entry name" value="CARBOXYPEPT_SER_SER"/>
    <property type="match status" value="1"/>
</dbReference>
<dbReference type="InterPro" id="IPR018202">
    <property type="entry name" value="Ser_caboxypep_ser_AS"/>
</dbReference>
<dbReference type="GO" id="GO:0004185">
    <property type="term" value="F:serine-type carboxypeptidase activity"/>
    <property type="evidence" value="ECO:0007669"/>
    <property type="project" value="UniProtKB-UniRule"/>
</dbReference>
<dbReference type="AlphaFoldDB" id="A0A3L6D621"/>
<evidence type="ECO:0000256" key="1">
    <source>
        <dbReference type="ARBA" id="ARBA00009431"/>
    </source>
</evidence>
<proteinExistence type="inferred from homology"/>
<dbReference type="PRINTS" id="PR00724">
    <property type="entry name" value="CRBOXYPTASEC"/>
</dbReference>
<sequence>MHTQPIKMKRGLLVLWSLFYFSVANADTRNQAKQPLEFNQLRVSRKYVQGKQDSTPKNGTSPSVHRGSTSNQREQDKIICMPGQTGVAEFDQYAGYVTVDAKAGGLCSTTLLRLLKILQTNLLFLLAIMRVKEQLEKARPGCSSFGSGAMVELGPFSVHSDNKTLYKKRHAWNRMANMLFIEIPAGVGYSYSNTTSDYYNTGDQRTTDDAYTFLITWLEKFPEYQDRDFFITGESYAGHYIPELANLILSKNRATNVTSIKLKGVAIGNADLDDNLTLRASYDYYWMHAMISGKAYKAVKDKCGFNGTYTEDCQNAMDLATQEKGNIDDYDIYAPICQDASNPSKSSDSLVFGDPCTNHYVSSYLNRPEVQRALHANTTGLGYPWMDCSQQIFDNWKDSPETMLPSIKKLISSGTRIWLYSGDMDAVCSFISTQYVLDNLGLPIEAAWRPWHVDNEVAGYVIGYIKGWSSRRSEELGTCAILPASQGIGIILVIPRRGAPSTLID</sequence>
<dbReference type="EMBL" id="NCVQ01001270">
    <property type="protein sequence ID" value="PWZ03996.1"/>
    <property type="molecule type" value="Genomic_DNA"/>
</dbReference>
<evidence type="ECO:0000256" key="3">
    <source>
        <dbReference type="SAM" id="MobiDB-lite"/>
    </source>
</evidence>
<dbReference type="Gene3D" id="3.40.50.1820">
    <property type="entry name" value="alpha/beta hydrolase"/>
    <property type="match status" value="1"/>
</dbReference>
<dbReference type="EC" id="3.4.16.-" evidence="2"/>
<dbReference type="PANTHER" id="PTHR11802">
    <property type="entry name" value="SERINE PROTEASE FAMILY S10 SERINE CARBOXYPEPTIDASE"/>
    <property type="match status" value="1"/>
</dbReference>
<keyword evidence="2" id="KW-0378">Hydrolase</keyword>
<dbReference type="Gene3D" id="6.10.250.940">
    <property type="match status" value="1"/>
</dbReference>
<dbReference type="InterPro" id="IPR029058">
    <property type="entry name" value="AB_hydrolase_fold"/>
</dbReference>
<dbReference type="Proteomes" id="UP000251960">
    <property type="component" value="Unassembled WGS sequence"/>
</dbReference>
<feature type="chain" id="PRO_5017849080" description="Carboxypeptidase" evidence="2">
    <location>
        <begin position="27"/>
        <end position="505"/>
    </location>
</feature>
<dbReference type="SUPFAM" id="SSF53474">
    <property type="entry name" value="alpha/beta-Hydrolases"/>
    <property type="match status" value="1"/>
</dbReference>
<dbReference type="ExpressionAtlas" id="A0A3L6D621">
    <property type="expression patterns" value="baseline and differential"/>
</dbReference>
<comment type="similarity">
    <text evidence="1 2">Belongs to the peptidase S10 family.</text>
</comment>
<protein>
    <recommendedName>
        <fullName evidence="2">Carboxypeptidase</fullName>
        <ecNumber evidence="2">3.4.16.-</ecNumber>
    </recommendedName>
</protein>
<keyword evidence="2" id="KW-0732">Signal</keyword>
<feature type="signal peptide" evidence="2">
    <location>
        <begin position="1"/>
        <end position="26"/>
    </location>
</feature>
<comment type="caution">
    <text evidence="4">The sequence shown here is derived from an EMBL/GenBank/DDBJ whole genome shotgun (WGS) entry which is preliminary data.</text>
</comment>
<dbReference type="Gene3D" id="3.40.50.11320">
    <property type="match status" value="1"/>
</dbReference>
<dbReference type="GO" id="GO:0006508">
    <property type="term" value="P:proteolysis"/>
    <property type="evidence" value="ECO:0007669"/>
    <property type="project" value="UniProtKB-KW"/>
</dbReference>
<keyword evidence="2 4" id="KW-0121">Carboxypeptidase</keyword>
<evidence type="ECO:0000313" key="4">
    <source>
        <dbReference type="EMBL" id="PWZ03996.1"/>
    </source>
</evidence>
<gene>
    <name evidence="4" type="primary">SCPL40_0</name>
    <name evidence="4" type="ORF">Zm00014a_037055</name>
</gene>
<feature type="region of interest" description="Disordered" evidence="3">
    <location>
        <begin position="48"/>
        <end position="76"/>
    </location>
</feature>
<reference evidence="4 5" key="1">
    <citation type="journal article" date="2018" name="Nat. Genet.">
        <title>Extensive intraspecific gene order and gene structural variations between Mo17 and other maize genomes.</title>
        <authorList>
            <person name="Sun S."/>
            <person name="Zhou Y."/>
            <person name="Chen J."/>
            <person name="Shi J."/>
            <person name="Zhao H."/>
            <person name="Zhao H."/>
            <person name="Song W."/>
            <person name="Zhang M."/>
            <person name="Cui Y."/>
            <person name="Dong X."/>
            <person name="Liu H."/>
            <person name="Ma X."/>
            <person name="Jiao Y."/>
            <person name="Wang B."/>
            <person name="Wei X."/>
            <person name="Stein J.C."/>
            <person name="Glaubitz J.C."/>
            <person name="Lu F."/>
            <person name="Yu G."/>
            <person name="Liang C."/>
            <person name="Fengler K."/>
            <person name="Li B."/>
            <person name="Rafalski A."/>
            <person name="Schnable P.S."/>
            <person name="Ware D.H."/>
            <person name="Buckler E.S."/>
            <person name="Lai J."/>
        </authorList>
    </citation>
    <scope>NUCLEOTIDE SEQUENCE [LARGE SCALE GENOMIC DNA]</scope>
    <source>
        <strain evidence="5">cv. Missouri 17</strain>
        <tissue evidence="4">Seedling</tissue>
    </source>
</reference>
<name>A0A3L6D621_MAIZE</name>
<feature type="compositionally biased region" description="Polar residues" evidence="3">
    <location>
        <begin position="51"/>
        <end position="72"/>
    </location>
</feature>
<evidence type="ECO:0000256" key="2">
    <source>
        <dbReference type="RuleBase" id="RU361156"/>
    </source>
</evidence>
<dbReference type="Pfam" id="PF00450">
    <property type="entry name" value="Peptidase_S10"/>
    <property type="match status" value="1"/>
</dbReference>
<dbReference type="PANTHER" id="PTHR11802:SF75">
    <property type="entry name" value="CARBOXYPEPTIDASE"/>
    <property type="match status" value="1"/>
</dbReference>